<dbReference type="Proteomes" id="UP000016932">
    <property type="component" value="Unassembled WGS sequence"/>
</dbReference>
<feature type="compositionally biased region" description="Basic and acidic residues" evidence="1">
    <location>
        <begin position="32"/>
        <end position="46"/>
    </location>
</feature>
<accession>M2YGF2</accession>
<dbReference type="VEuPathDB" id="FungiDB:MYCFIDRAFT_180538"/>
<feature type="compositionally biased region" description="Basic residues" evidence="1">
    <location>
        <begin position="9"/>
        <end position="24"/>
    </location>
</feature>
<sequence>MKDQIKMQKLLHKAKEWRKRRKERRSASKSTSKRESSIRPQTKDSRLTTISTLTAEHATPIQISSNYHTQEQSTLFATLPGEIRVLIWSYALAPPDPKSEHREPRCYTSLLLSCRRIYSEASHLALEQAEPTFDLFYPDRDTANHQSMHLSAEKTVATLVALDGFLKRLTGENRKLIKGVRVRSNAGWLRERRFFNTFAVARGCWAKRLVVEILGDLGDLALEKGVGGQMLRQALDAGVRDLTLEVVGVGGKAQGGGLRSGLGIDEGEWELIGEENCVRRSEKGEKVSVERLRWKLA</sequence>
<organism evidence="2 3">
    <name type="scientific">Pseudocercospora fijiensis (strain CIRAD86)</name>
    <name type="common">Black leaf streak disease fungus</name>
    <name type="synonym">Mycosphaerella fijiensis</name>
    <dbReference type="NCBI Taxonomy" id="383855"/>
    <lineage>
        <taxon>Eukaryota</taxon>
        <taxon>Fungi</taxon>
        <taxon>Dikarya</taxon>
        <taxon>Ascomycota</taxon>
        <taxon>Pezizomycotina</taxon>
        <taxon>Dothideomycetes</taxon>
        <taxon>Dothideomycetidae</taxon>
        <taxon>Mycosphaerellales</taxon>
        <taxon>Mycosphaerellaceae</taxon>
        <taxon>Pseudocercospora</taxon>
    </lineage>
</organism>
<proteinExistence type="predicted"/>
<keyword evidence="3" id="KW-1185">Reference proteome</keyword>
<evidence type="ECO:0000313" key="3">
    <source>
        <dbReference type="Proteomes" id="UP000016932"/>
    </source>
</evidence>
<dbReference type="KEGG" id="pfj:MYCFIDRAFT_180538"/>
<dbReference type="OrthoDB" id="4757095at2759"/>
<dbReference type="PANTHER" id="PTHR42085:SF1">
    <property type="entry name" value="F-BOX DOMAIN-CONTAINING PROTEIN"/>
    <property type="match status" value="1"/>
</dbReference>
<evidence type="ECO:0000313" key="2">
    <source>
        <dbReference type="EMBL" id="EME76875.1"/>
    </source>
</evidence>
<name>M2YGF2_PSEFD</name>
<dbReference type="HOGENOM" id="CLU_937268_0_0_1"/>
<reference evidence="2 3" key="1">
    <citation type="journal article" date="2012" name="PLoS Pathog.">
        <title>Diverse lifestyles and strategies of plant pathogenesis encoded in the genomes of eighteen Dothideomycetes fungi.</title>
        <authorList>
            <person name="Ohm R.A."/>
            <person name="Feau N."/>
            <person name="Henrissat B."/>
            <person name="Schoch C.L."/>
            <person name="Horwitz B.A."/>
            <person name="Barry K.W."/>
            <person name="Condon B.J."/>
            <person name="Copeland A.C."/>
            <person name="Dhillon B."/>
            <person name="Glaser F."/>
            <person name="Hesse C.N."/>
            <person name="Kosti I."/>
            <person name="LaButti K."/>
            <person name="Lindquist E.A."/>
            <person name="Lucas S."/>
            <person name="Salamov A.A."/>
            <person name="Bradshaw R.E."/>
            <person name="Ciuffetti L."/>
            <person name="Hamelin R.C."/>
            <person name="Kema G.H.J."/>
            <person name="Lawrence C."/>
            <person name="Scott J.A."/>
            <person name="Spatafora J.W."/>
            <person name="Turgeon B.G."/>
            <person name="de Wit P.J.G.M."/>
            <person name="Zhong S."/>
            <person name="Goodwin S.B."/>
            <person name="Grigoriev I.V."/>
        </authorList>
    </citation>
    <scope>NUCLEOTIDE SEQUENCE [LARGE SCALE GENOMIC DNA]</scope>
    <source>
        <strain evidence="2 3">CIRAD86</strain>
    </source>
</reference>
<feature type="region of interest" description="Disordered" evidence="1">
    <location>
        <begin position="1"/>
        <end position="48"/>
    </location>
</feature>
<dbReference type="EMBL" id="KB446573">
    <property type="protein sequence ID" value="EME76875.1"/>
    <property type="molecule type" value="Genomic_DNA"/>
</dbReference>
<gene>
    <name evidence="2" type="ORF">MYCFIDRAFT_180538</name>
</gene>
<dbReference type="InterPro" id="IPR038883">
    <property type="entry name" value="AN11006-like"/>
</dbReference>
<dbReference type="AlphaFoldDB" id="M2YGF2"/>
<dbReference type="RefSeq" id="XP_007932523.1">
    <property type="nucleotide sequence ID" value="XM_007934332.1"/>
</dbReference>
<dbReference type="PANTHER" id="PTHR42085">
    <property type="entry name" value="F-BOX DOMAIN-CONTAINING PROTEIN"/>
    <property type="match status" value="1"/>
</dbReference>
<evidence type="ECO:0000256" key="1">
    <source>
        <dbReference type="SAM" id="MobiDB-lite"/>
    </source>
</evidence>
<dbReference type="GeneID" id="19334441"/>
<protein>
    <submittedName>
        <fullName evidence="2">Uncharacterized protein</fullName>
    </submittedName>
</protein>